<gene>
    <name evidence="1" type="ORF">PHACADRAFT_214799</name>
</gene>
<accession>K5VNZ8</accession>
<dbReference type="OrthoDB" id="2803161at2759"/>
<dbReference type="GeneID" id="18913591"/>
<evidence type="ECO:0000313" key="1">
    <source>
        <dbReference type="EMBL" id="EKM48435.1"/>
    </source>
</evidence>
<dbReference type="HOGENOM" id="CLU_413379_0_0_1"/>
<dbReference type="Proteomes" id="UP000008370">
    <property type="component" value="Unassembled WGS sequence"/>
</dbReference>
<dbReference type="RefSeq" id="XP_007403012.1">
    <property type="nucleotide sequence ID" value="XM_007402950.1"/>
</dbReference>
<keyword evidence="2" id="KW-1185">Reference proteome</keyword>
<dbReference type="EMBL" id="JH931054">
    <property type="protein sequence ID" value="EKM48435.1"/>
    <property type="molecule type" value="Genomic_DNA"/>
</dbReference>
<reference evidence="1 2" key="1">
    <citation type="journal article" date="2012" name="BMC Genomics">
        <title>Comparative genomics of the white-rot fungi, Phanerochaete carnosa and P. chrysosporium, to elucidate the genetic basis of the distinct wood types they colonize.</title>
        <authorList>
            <person name="Suzuki H."/>
            <person name="MacDonald J."/>
            <person name="Syed K."/>
            <person name="Salamov A."/>
            <person name="Hori C."/>
            <person name="Aerts A."/>
            <person name="Henrissat B."/>
            <person name="Wiebenga A."/>
            <person name="vanKuyk P.A."/>
            <person name="Barry K."/>
            <person name="Lindquist E."/>
            <person name="LaButti K."/>
            <person name="Lapidus A."/>
            <person name="Lucas S."/>
            <person name="Coutinho P."/>
            <person name="Gong Y."/>
            <person name="Samejima M."/>
            <person name="Mahadevan R."/>
            <person name="Abou-Zaid M."/>
            <person name="de Vries R.P."/>
            <person name="Igarashi K."/>
            <person name="Yadav J.S."/>
            <person name="Grigoriev I.V."/>
            <person name="Master E.R."/>
        </authorList>
    </citation>
    <scope>NUCLEOTIDE SEQUENCE [LARGE SCALE GENOMIC DNA]</scope>
    <source>
        <strain evidence="1 2">HHB-10118-sp</strain>
    </source>
</reference>
<evidence type="ECO:0000313" key="2">
    <source>
        <dbReference type="Proteomes" id="UP000008370"/>
    </source>
</evidence>
<name>K5VNZ8_PHACS</name>
<proteinExistence type="predicted"/>
<protein>
    <submittedName>
        <fullName evidence="1">Uncharacterized protein</fullName>
    </submittedName>
</protein>
<dbReference type="InParanoid" id="K5VNZ8"/>
<sequence length="579" mass="66230">MELTRENAREIYCLPVRQAKQYLPEIFRRLRKPAEQQQDWVQDYVAWLRQKFLQYCMSCFGVPRGWDAFAEACVEAGVWETFTELALQPINYACWIAIFNALDALCYLCTVSTLKQRRILFERCVKCNALDTLVKMIREHNYNLRKYIAIRVLRAVASDLFLPEILSPETAADLVEFLASWTRDDETRWMEQMRQPVETWQIAIMTNRLTVPRPMGVAYGQRWYGMTQELAMFAAYGILSRYPLHSRQYCLDVLKARPVIVDLLLDVAALPRPVAYPEVQIDQLASETLALLFQFPRRTIPGVQLPVPDEGNNELYEEYKATIEALKILTSRPSWVQRILTASREDFPSMGYILNSSFRKISRVVTDYYGVPPNENTTKMIYDSRGQSRNSMLRLISAITHLDNISDGELISFLRVAYLASQGSLKKSLENFVPRSHRETCEQSERTTDAYRKAVWANVADYPSEPTCIVPEQAISGPVALLRLLTILAERGVLDEIPKWTSLPVGTVPGTELKQVQQITSLEVIQKLLPLVVRRVTIARDKVREWVVSPKPRRRTHGTSALFAASGACGVAVHLQRGN</sequence>
<dbReference type="KEGG" id="pco:PHACADRAFT_214799"/>
<organism evidence="1 2">
    <name type="scientific">Phanerochaete carnosa (strain HHB-10118-sp)</name>
    <name type="common">White-rot fungus</name>
    <name type="synonym">Peniophora carnosa</name>
    <dbReference type="NCBI Taxonomy" id="650164"/>
    <lineage>
        <taxon>Eukaryota</taxon>
        <taxon>Fungi</taxon>
        <taxon>Dikarya</taxon>
        <taxon>Basidiomycota</taxon>
        <taxon>Agaricomycotina</taxon>
        <taxon>Agaricomycetes</taxon>
        <taxon>Polyporales</taxon>
        <taxon>Phanerochaetaceae</taxon>
        <taxon>Phanerochaete</taxon>
    </lineage>
</organism>
<dbReference type="AlphaFoldDB" id="K5VNZ8"/>